<dbReference type="InterPro" id="IPR003507">
    <property type="entry name" value="S66_fam"/>
</dbReference>
<name>A0A645JAU6_9ZZZZ</name>
<dbReference type="Pfam" id="PF17676">
    <property type="entry name" value="Peptidase_S66C"/>
    <property type="match status" value="1"/>
</dbReference>
<dbReference type="Gene3D" id="3.50.30.60">
    <property type="entry name" value="LD-carboxypeptidase A C-terminal domain-like"/>
    <property type="match status" value="1"/>
</dbReference>
<dbReference type="AlphaFoldDB" id="A0A645JAU6"/>
<organism evidence="2">
    <name type="scientific">bioreactor metagenome</name>
    <dbReference type="NCBI Taxonomy" id="1076179"/>
    <lineage>
        <taxon>unclassified sequences</taxon>
        <taxon>metagenomes</taxon>
        <taxon>ecological metagenomes</taxon>
    </lineage>
</organism>
<proteinExistence type="predicted"/>
<evidence type="ECO:0000313" key="2">
    <source>
        <dbReference type="EMBL" id="MPN60527.1"/>
    </source>
</evidence>
<dbReference type="EMBL" id="VSSQ01135907">
    <property type="protein sequence ID" value="MPN60527.1"/>
    <property type="molecule type" value="Genomic_DNA"/>
</dbReference>
<dbReference type="PANTHER" id="PTHR30237:SF4">
    <property type="entry name" value="LD-CARBOXYPEPTIDASE C-TERMINAL DOMAIN-CONTAINING PROTEIN"/>
    <property type="match status" value="1"/>
</dbReference>
<dbReference type="InterPro" id="IPR027461">
    <property type="entry name" value="Carboxypeptidase_A_C_sf"/>
</dbReference>
<sequence length="148" mass="16214">MSVHEGVEVLQGEGVMEGSLMGGCLEVLEMCIGTEIWPDCTDCLLFLETSEETIPPKRFHSMLNRLFSAGFFDAPRGLLFAKPYQGIYQQEYHAILKKALAEHGLSELPVAANLAFGHNEPMFILPYGAQGHFACRTGVLSLPEPAVS</sequence>
<accession>A0A645JAU6</accession>
<protein>
    <recommendedName>
        <fullName evidence="1">LD-carboxypeptidase C-terminal domain-containing protein</fullName>
    </recommendedName>
</protein>
<evidence type="ECO:0000259" key="1">
    <source>
        <dbReference type="Pfam" id="PF17676"/>
    </source>
</evidence>
<feature type="domain" description="LD-carboxypeptidase C-terminal" evidence="1">
    <location>
        <begin position="17"/>
        <end position="130"/>
    </location>
</feature>
<comment type="caution">
    <text evidence="2">The sequence shown here is derived from an EMBL/GenBank/DDBJ whole genome shotgun (WGS) entry which is preliminary data.</text>
</comment>
<gene>
    <name evidence="2" type="ORF">SDC9_208255</name>
</gene>
<dbReference type="SUPFAM" id="SSF141986">
    <property type="entry name" value="LD-carboxypeptidase A C-terminal domain-like"/>
    <property type="match status" value="1"/>
</dbReference>
<dbReference type="PANTHER" id="PTHR30237">
    <property type="entry name" value="MURAMOYLTETRAPEPTIDE CARBOXYPEPTIDASE"/>
    <property type="match status" value="1"/>
</dbReference>
<dbReference type="InterPro" id="IPR040921">
    <property type="entry name" value="Peptidase_S66C"/>
</dbReference>
<reference evidence="2" key="1">
    <citation type="submission" date="2019-08" db="EMBL/GenBank/DDBJ databases">
        <authorList>
            <person name="Kucharzyk K."/>
            <person name="Murdoch R.W."/>
            <person name="Higgins S."/>
            <person name="Loffler F."/>
        </authorList>
    </citation>
    <scope>NUCLEOTIDE SEQUENCE</scope>
</reference>